<evidence type="ECO:0000313" key="4">
    <source>
        <dbReference type="EMBL" id="KXZ40241.1"/>
    </source>
</evidence>
<dbReference type="STRING" id="1121328.JWYL7_1316"/>
<dbReference type="Pfam" id="PF03358">
    <property type="entry name" value="FMN_red"/>
    <property type="match status" value="1"/>
</dbReference>
<comment type="caution">
    <text evidence="4">The sequence shown here is derived from an EMBL/GenBank/DDBJ whole genome shotgun (WGS) entry which is preliminary data.</text>
</comment>
<reference evidence="5 7" key="2">
    <citation type="submission" date="2016-11" db="EMBL/GenBank/DDBJ databases">
        <authorList>
            <person name="Varghese N."/>
            <person name="Submissions S."/>
        </authorList>
    </citation>
    <scope>NUCLEOTIDE SEQUENCE [LARGE SCALE GENOMIC DNA]</scope>
    <source>
        <strain evidence="5 7">DSM 7308</strain>
    </source>
</reference>
<dbReference type="PATRIC" id="fig|1121328.3.peg.1324"/>
<evidence type="ECO:0000313" key="5">
    <source>
        <dbReference type="EMBL" id="SHK41381.1"/>
    </source>
</evidence>
<organism evidence="4 6">
    <name type="scientific">Alkalithermobacter thermoalcaliphilus JW-YL-7 = DSM 7308</name>
    <dbReference type="NCBI Taxonomy" id="1121328"/>
    <lineage>
        <taxon>Bacteria</taxon>
        <taxon>Bacillati</taxon>
        <taxon>Bacillota</taxon>
        <taxon>Clostridia</taxon>
        <taxon>Peptostreptococcales</taxon>
        <taxon>Tepidibacteraceae</taxon>
        <taxon>Alkalithermobacter</taxon>
    </lineage>
</organism>
<dbReference type="OrthoDB" id="1705236at2"/>
<evidence type="ECO:0000259" key="3">
    <source>
        <dbReference type="Pfam" id="PF03358"/>
    </source>
</evidence>
<evidence type="ECO:0000256" key="2">
    <source>
        <dbReference type="ARBA" id="ARBA00022643"/>
    </source>
</evidence>
<keyword evidence="7" id="KW-1185">Reference proteome</keyword>
<evidence type="ECO:0000313" key="6">
    <source>
        <dbReference type="Proteomes" id="UP000092605"/>
    </source>
</evidence>
<name>A0A150FRJ4_CLOPD</name>
<dbReference type="EMBL" id="LSFY01000001">
    <property type="protein sequence ID" value="KXZ40241.1"/>
    <property type="molecule type" value="Genomic_DNA"/>
</dbReference>
<dbReference type="Proteomes" id="UP000323392">
    <property type="component" value="Unassembled WGS sequence"/>
</dbReference>
<dbReference type="SUPFAM" id="SSF52218">
    <property type="entry name" value="Flavoproteins"/>
    <property type="match status" value="1"/>
</dbReference>
<accession>A0A150FRJ4</accession>
<dbReference type="AlphaFoldDB" id="A0A150FRJ4"/>
<dbReference type="InterPro" id="IPR051796">
    <property type="entry name" value="ISF_SsuE-like"/>
</dbReference>
<keyword evidence="1" id="KW-0285">Flavoprotein</keyword>
<feature type="domain" description="NADPH-dependent FMN reductase-like" evidence="3">
    <location>
        <begin position="163"/>
        <end position="316"/>
    </location>
</feature>
<dbReference type="InterPro" id="IPR005025">
    <property type="entry name" value="FMN_Rdtase-like_dom"/>
</dbReference>
<dbReference type="InterPro" id="IPR029039">
    <property type="entry name" value="Flavoprotein-like_sf"/>
</dbReference>
<dbReference type="EMBL" id="FRBG01000001">
    <property type="protein sequence ID" value="SHK41381.1"/>
    <property type="molecule type" value="Genomic_DNA"/>
</dbReference>
<reference evidence="4 6" key="1">
    <citation type="submission" date="2016-02" db="EMBL/GenBank/DDBJ databases">
        <title>Draft genome sequence for Clostridium paradoxum JW-YL-7.</title>
        <authorList>
            <person name="Utturkar S.M."/>
            <person name="Lancaster A."/>
            <person name="Poole F.L."/>
            <person name="Adams M.W."/>
            <person name="Brown S.D."/>
        </authorList>
    </citation>
    <scope>NUCLEOTIDE SEQUENCE [LARGE SCALE GENOMIC DNA]</scope>
    <source>
        <strain evidence="4 6">JW-YL-7</strain>
    </source>
</reference>
<dbReference type="PANTHER" id="PTHR43278">
    <property type="entry name" value="NAD(P)H-DEPENDENT FMN-CONTAINING OXIDOREDUCTASE YWQN-RELATED"/>
    <property type="match status" value="1"/>
</dbReference>
<evidence type="ECO:0000313" key="7">
    <source>
        <dbReference type="Proteomes" id="UP000323392"/>
    </source>
</evidence>
<keyword evidence="2" id="KW-0288">FMN</keyword>
<dbReference type="Gene3D" id="3.40.50.360">
    <property type="match status" value="1"/>
</dbReference>
<dbReference type="PANTHER" id="PTHR43278:SF2">
    <property type="entry name" value="IRON-SULFUR FLAVOPROTEIN"/>
    <property type="match status" value="1"/>
</dbReference>
<protein>
    <submittedName>
        <fullName evidence="4">NADPH-dependent FMN reductase</fullName>
    </submittedName>
</protein>
<proteinExistence type="predicted"/>
<dbReference type="RefSeq" id="WP_066070766.1">
    <property type="nucleotide sequence ID" value="NZ_FRBG01000001.1"/>
</dbReference>
<gene>
    <name evidence="4" type="ORF">JWYL7_1316</name>
    <name evidence="5" type="ORF">SAMN05661008_00207</name>
</gene>
<evidence type="ECO:0000256" key="1">
    <source>
        <dbReference type="ARBA" id="ARBA00022630"/>
    </source>
</evidence>
<dbReference type="GO" id="GO:0016491">
    <property type="term" value="F:oxidoreductase activity"/>
    <property type="evidence" value="ECO:0007669"/>
    <property type="project" value="InterPro"/>
</dbReference>
<sequence>MNDLYLIMPGKPSNFLEKMVENATLTANYYLINNSFDIPDLKGKKIIFAVELDDCGFNIELFEIFSTLYKRGLDCLERSSAIMLIKSNSSLYTKSAAKNIAFLANQLGCSFKGHPLVEATSDLSNFKTWQKTLDMSLEEICFYLCKELGKSFLIDSPLTIKNPKILAIHSSSYKTSNTLLLWNMVKKHLTDCFVDEFYVENGTIVDCKGCSFKTCKMYSNQNKCFYEGTVVEDLFPAIENSDYIVWLCPNYNDAISAKLMAVINRLTVLYKKMNFYDKLLFSIIVSGNSGSDCVAKQLIGGLNINKGFRLPPYFCLMETANDPKSILDVSKIEEKALLFAKNILKNKV</sequence>
<dbReference type="Proteomes" id="UP000092605">
    <property type="component" value="Unassembled WGS sequence"/>
</dbReference>